<name>A0A9X1X9M9_9BACL</name>
<dbReference type="Gene3D" id="3.40.50.1390">
    <property type="entry name" value="Resolvase, N-terminal catalytic domain"/>
    <property type="match status" value="1"/>
</dbReference>
<dbReference type="SMART" id="SM00857">
    <property type="entry name" value="Resolvase"/>
    <property type="match status" value="1"/>
</dbReference>
<feature type="domain" description="Resolvase/invertase-type recombinase catalytic" evidence="1">
    <location>
        <begin position="2"/>
        <end position="139"/>
    </location>
</feature>
<dbReference type="InterPro" id="IPR006120">
    <property type="entry name" value="Resolvase_HTH_dom"/>
</dbReference>
<dbReference type="EMBL" id="JAIWJX010000002">
    <property type="protein sequence ID" value="MCK6255510.1"/>
    <property type="molecule type" value="Genomic_DNA"/>
</dbReference>
<dbReference type="InterPro" id="IPR006119">
    <property type="entry name" value="Resolv_N"/>
</dbReference>
<dbReference type="GO" id="GO:0003677">
    <property type="term" value="F:DNA binding"/>
    <property type="evidence" value="ECO:0007669"/>
    <property type="project" value="InterPro"/>
</dbReference>
<dbReference type="InterPro" id="IPR036162">
    <property type="entry name" value="Resolvase-like_N_sf"/>
</dbReference>
<reference evidence="2" key="1">
    <citation type="submission" date="2021-09" db="EMBL/GenBank/DDBJ databases">
        <title>Genome analysis of Fictibacillus sp. KIGAM418 isolated from marine sediment.</title>
        <authorList>
            <person name="Seo M.-J."/>
            <person name="Cho E.-S."/>
            <person name="Hwang C.Y."/>
        </authorList>
    </citation>
    <scope>NUCLEOTIDE SEQUENCE</scope>
    <source>
        <strain evidence="2">KIGAM418</strain>
    </source>
</reference>
<dbReference type="AlphaFoldDB" id="A0A9X1X9M9"/>
<accession>A0A9X1X9M9</accession>
<sequence length="184" mass="20678">MLYGFAKCSVDDPNGEQQVKSLIEYGVQKGNLYLQQSETEVTTPRVFYKLFPQVKKGDTVVVHRFSSISQDTTFFINLISSFQSKGIHFTSLSESVDTAASEGQVIFRLFQGLAQLTQDGVTEKIKSSVSLAKVRTGGRPKVDPVMLELALNMYFDEDNPCSIHEIVQKTGVSRATFYRYLNRK</sequence>
<dbReference type="GO" id="GO:0000150">
    <property type="term" value="F:DNA strand exchange activity"/>
    <property type="evidence" value="ECO:0007669"/>
    <property type="project" value="InterPro"/>
</dbReference>
<keyword evidence="3" id="KW-1185">Reference proteome</keyword>
<evidence type="ECO:0000313" key="2">
    <source>
        <dbReference type="EMBL" id="MCK6255510.1"/>
    </source>
</evidence>
<gene>
    <name evidence="2" type="ORF">LCY76_02585</name>
</gene>
<protein>
    <submittedName>
        <fullName evidence="2">Recombinase family protein</fullName>
    </submittedName>
</protein>
<dbReference type="Pfam" id="PF00239">
    <property type="entry name" value="Resolvase"/>
    <property type="match status" value="1"/>
</dbReference>
<dbReference type="Proteomes" id="UP001139011">
    <property type="component" value="Unassembled WGS sequence"/>
</dbReference>
<dbReference type="Pfam" id="PF02796">
    <property type="entry name" value="HTH_7"/>
    <property type="match status" value="1"/>
</dbReference>
<organism evidence="2 3">
    <name type="scientific">Fictibacillus marinisediminis</name>
    <dbReference type="NCBI Taxonomy" id="2878389"/>
    <lineage>
        <taxon>Bacteria</taxon>
        <taxon>Bacillati</taxon>
        <taxon>Bacillota</taxon>
        <taxon>Bacilli</taxon>
        <taxon>Bacillales</taxon>
        <taxon>Fictibacillaceae</taxon>
        <taxon>Fictibacillus</taxon>
    </lineage>
</organism>
<evidence type="ECO:0000259" key="1">
    <source>
        <dbReference type="SMART" id="SM00857"/>
    </source>
</evidence>
<evidence type="ECO:0000313" key="3">
    <source>
        <dbReference type="Proteomes" id="UP001139011"/>
    </source>
</evidence>
<proteinExistence type="predicted"/>
<dbReference type="RefSeq" id="WP_248251329.1">
    <property type="nucleotide sequence ID" value="NZ_JAIWJX010000002.1"/>
</dbReference>
<dbReference type="SUPFAM" id="SSF53041">
    <property type="entry name" value="Resolvase-like"/>
    <property type="match status" value="1"/>
</dbReference>
<comment type="caution">
    <text evidence="2">The sequence shown here is derived from an EMBL/GenBank/DDBJ whole genome shotgun (WGS) entry which is preliminary data.</text>
</comment>